<proteinExistence type="predicted"/>
<accession>A0A8S5QJZ0</accession>
<name>A0A8S5QJZ0_9CAUD</name>
<sequence length="106" mass="12822">MERLEQTPTEPLMMLVDHEAQEVFPYVLQKYRGAHLVMMKGIRYITITDDAIRVILDRLQRERADFKRTVEYYDREIQGVEFLLTGKKRYYWSPDNYIVEPVYAEQ</sequence>
<protein>
    <submittedName>
        <fullName evidence="1">Uncharacterized protein</fullName>
    </submittedName>
</protein>
<evidence type="ECO:0000313" key="1">
    <source>
        <dbReference type="EMBL" id="DAE19105.1"/>
    </source>
</evidence>
<dbReference type="EMBL" id="BK015667">
    <property type="protein sequence ID" value="DAE19105.1"/>
    <property type="molecule type" value="Genomic_DNA"/>
</dbReference>
<reference evidence="1" key="1">
    <citation type="journal article" date="2021" name="Proc. Natl. Acad. Sci. U.S.A.">
        <title>A Catalog of Tens of Thousands of Viruses from Human Metagenomes Reveals Hidden Associations with Chronic Diseases.</title>
        <authorList>
            <person name="Tisza M.J."/>
            <person name="Buck C.B."/>
        </authorList>
    </citation>
    <scope>NUCLEOTIDE SEQUENCE</scope>
    <source>
        <strain evidence="1">Ctk4d14</strain>
    </source>
</reference>
<organism evidence="1">
    <name type="scientific">Siphoviridae sp. ctk4d14</name>
    <dbReference type="NCBI Taxonomy" id="2825639"/>
    <lineage>
        <taxon>Viruses</taxon>
        <taxon>Duplodnaviria</taxon>
        <taxon>Heunggongvirae</taxon>
        <taxon>Uroviricota</taxon>
        <taxon>Caudoviricetes</taxon>
    </lineage>
</organism>